<name>U6FF31_LACHE</name>
<evidence type="ECO:0000313" key="1">
    <source>
        <dbReference type="EMBL" id="CDI61171.1"/>
    </source>
</evidence>
<dbReference type="HOGENOM" id="CLU_3291497_0_0_9"/>
<protein>
    <submittedName>
        <fullName evidence="1">Uncharacterized protein</fullName>
    </submittedName>
</protein>
<comment type="caution">
    <text evidence="1">The sequence shown here is derived from an EMBL/GenBank/DDBJ whole genome shotgun (WGS) entry which is preliminary data.</text>
</comment>
<proteinExistence type="predicted"/>
<sequence length="40" mass="4568">MRCLIIPKKNIIFFSKTGLTDECQKLAKDVGGHLIVFEEM</sequence>
<reference evidence="1" key="1">
    <citation type="submission" date="2013-09" db="EMBL/GenBank/DDBJ databases">
        <title>Draft Genome Sequence of five Lactobacillus helveticus strains CIRM-BIA 101T, 103, 104, 951 and 953 isolated from milk product.</title>
        <authorList>
            <person name="Valence F."/>
            <person name="Chuat V."/>
            <person name="Ma L."/>
            <person name="Creno S."/>
            <person name="Falentin H."/>
            <person name="Lortal S."/>
            <person name="Bizet C."/>
            <person name="Clermont D."/>
            <person name="Loux V."/>
            <person name="Bouchier C."/>
            <person name="Cousin S."/>
        </authorList>
    </citation>
    <scope>NUCLEOTIDE SEQUENCE [LARGE SCALE GENOMIC DNA]</scope>
    <source>
        <strain evidence="1">CIRM-BIA 104</strain>
    </source>
</reference>
<dbReference type="Proteomes" id="UP000017247">
    <property type="component" value="Unassembled WGS sequence"/>
</dbReference>
<organism evidence="1">
    <name type="scientific">Lactobacillus helveticus CIRM-BIA 104</name>
    <dbReference type="NCBI Taxonomy" id="1226333"/>
    <lineage>
        <taxon>Bacteria</taxon>
        <taxon>Bacillati</taxon>
        <taxon>Bacillota</taxon>
        <taxon>Bacilli</taxon>
        <taxon>Lactobacillales</taxon>
        <taxon>Lactobacillaceae</taxon>
        <taxon>Lactobacillus</taxon>
    </lineage>
</organism>
<gene>
    <name evidence="1" type="ORF">LHCIRMBIA104_01329</name>
</gene>
<dbReference type="EMBL" id="CBUL010000179">
    <property type="protein sequence ID" value="CDI61171.1"/>
    <property type="molecule type" value="Genomic_DNA"/>
</dbReference>
<dbReference type="AlphaFoldDB" id="U6FF31"/>
<accession>U6FF31</accession>